<reference evidence="2 3" key="1">
    <citation type="journal article" date="2010" name="Nature">
        <title>The genome of a songbird.</title>
        <authorList>
            <person name="Warren W.C."/>
            <person name="Clayton D.F."/>
            <person name="Ellegren H."/>
            <person name="Arnold A.P."/>
            <person name="Hillier L.W."/>
            <person name="Kunstner A."/>
            <person name="Searle S."/>
            <person name="White S."/>
            <person name="Vilella A.J."/>
            <person name="Fairley S."/>
            <person name="Heger A."/>
            <person name="Kong L."/>
            <person name="Ponting C.P."/>
            <person name="Jarvis E.D."/>
            <person name="Mello C.V."/>
            <person name="Minx P."/>
            <person name="Lovell P."/>
            <person name="Velho T.A."/>
            <person name="Ferris M."/>
            <person name="Balakrishnan C.N."/>
            <person name="Sinha S."/>
            <person name="Blatti C."/>
            <person name="London S.E."/>
            <person name="Li Y."/>
            <person name="Lin Y.C."/>
            <person name="George J."/>
            <person name="Sweedler J."/>
            <person name="Southey B."/>
            <person name="Gunaratne P."/>
            <person name="Watson M."/>
            <person name="Nam K."/>
            <person name="Backstrom N."/>
            <person name="Smeds L."/>
            <person name="Nabholz B."/>
            <person name="Itoh Y."/>
            <person name="Whitney O."/>
            <person name="Pfenning A.R."/>
            <person name="Howard J."/>
            <person name="Volker M."/>
            <person name="Skinner B.M."/>
            <person name="Griffin D.K."/>
            <person name="Ye L."/>
            <person name="McLaren W.M."/>
            <person name="Flicek P."/>
            <person name="Quesada V."/>
            <person name="Velasco G."/>
            <person name="Lopez-Otin C."/>
            <person name="Puente X.S."/>
            <person name="Olender T."/>
            <person name="Lancet D."/>
            <person name="Smit A.F."/>
            <person name="Hubley R."/>
            <person name="Konkel M.K."/>
            <person name="Walker J.A."/>
            <person name="Batzer M.A."/>
            <person name="Gu W."/>
            <person name="Pollock D.D."/>
            <person name="Chen L."/>
            <person name="Cheng Z."/>
            <person name="Eichler E.E."/>
            <person name="Stapley J."/>
            <person name="Slate J."/>
            <person name="Ekblom R."/>
            <person name="Birkhead T."/>
            <person name="Burke T."/>
            <person name="Burt D."/>
            <person name="Scharff C."/>
            <person name="Adam I."/>
            <person name="Richard H."/>
            <person name="Sultan M."/>
            <person name="Soldatov A."/>
            <person name="Lehrach H."/>
            <person name="Edwards S.V."/>
            <person name="Yang S.P."/>
            <person name="Li X."/>
            <person name="Graves T."/>
            <person name="Fulton L."/>
            <person name="Nelson J."/>
            <person name="Chinwalla A."/>
            <person name="Hou S."/>
            <person name="Mardis E.R."/>
            <person name="Wilson R.K."/>
        </authorList>
    </citation>
    <scope>NUCLEOTIDE SEQUENCE [LARGE SCALE GENOMIC DNA]</scope>
</reference>
<feature type="compositionally biased region" description="Low complexity" evidence="1">
    <location>
        <begin position="203"/>
        <end position="212"/>
    </location>
</feature>
<organism evidence="2 3">
    <name type="scientific">Taeniopygia guttata</name>
    <name type="common">Zebra finch</name>
    <name type="synonym">Poephila guttata</name>
    <dbReference type="NCBI Taxonomy" id="59729"/>
    <lineage>
        <taxon>Eukaryota</taxon>
        <taxon>Metazoa</taxon>
        <taxon>Chordata</taxon>
        <taxon>Craniata</taxon>
        <taxon>Vertebrata</taxon>
        <taxon>Euteleostomi</taxon>
        <taxon>Archelosauria</taxon>
        <taxon>Archosauria</taxon>
        <taxon>Dinosauria</taxon>
        <taxon>Saurischia</taxon>
        <taxon>Theropoda</taxon>
        <taxon>Coelurosauria</taxon>
        <taxon>Aves</taxon>
        <taxon>Neognathae</taxon>
        <taxon>Neoaves</taxon>
        <taxon>Telluraves</taxon>
        <taxon>Australaves</taxon>
        <taxon>Passeriformes</taxon>
        <taxon>Passeroidea</taxon>
        <taxon>Estrildidae</taxon>
        <taxon>Estrildinae</taxon>
        <taxon>Taeniopygia</taxon>
    </lineage>
</organism>
<evidence type="ECO:0000256" key="1">
    <source>
        <dbReference type="SAM" id="MobiDB-lite"/>
    </source>
</evidence>
<dbReference type="Ensembl" id="ENSTGUT00000005300.2">
    <property type="protein sequence ID" value="ENSTGUP00000005248.2"/>
    <property type="gene ID" value="ENSTGUG00000005102.2"/>
</dbReference>
<evidence type="ECO:0000313" key="2">
    <source>
        <dbReference type="Ensembl" id="ENSTGUP00000005248.2"/>
    </source>
</evidence>
<dbReference type="GeneTree" id="ENSGT00390000014476"/>
<dbReference type="STRING" id="59729.ENSTGUP00000005248"/>
<feature type="compositionally biased region" description="Basic residues" evidence="1">
    <location>
        <begin position="67"/>
        <end position="78"/>
    </location>
</feature>
<dbReference type="PANTHER" id="PTHR28617:SF1">
    <property type="entry name" value="CILIA- AND FLAGELLA-ASSOCIATED PROTEIN 77"/>
    <property type="match status" value="1"/>
</dbReference>
<feature type="region of interest" description="Disordered" evidence="1">
    <location>
        <begin position="1"/>
        <end position="99"/>
    </location>
</feature>
<evidence type="ECO:0000313" key="3">
    <source>
        <dbReference type="Proteomes" id="UP000007754"/>
    </source>
</evidence>
<keyword evidence="3" id="KW-1185">Reference proteome</keyword>
<gene>
    <name evidence="2" type="primary">CFAP77</name>
</gene>
<dbReference type="PANTHER" id="PTHR28617">
    <property type="entry name" value="CILIA- AND FLAGELLA-ASSOCIATED PROTEIN 77"/>
    <property type="match status" value="1"/>
</dbReference>
<proteinExistence type="predicted"/>
<reference evidence="2" key="2">
    <citation type="submission" date="2025-08" db="UniProtKB">
        <authorList>
            <consortium name="Ensembl"/>
        </authorList>
    </citation>
    <scope>IDENTIFICATION</scope>
</reference>
<dbReference type="Proteomes" id="UP000007754">
    <property type="component" value="Chromosome 17"/>
</dbReference>
<dbReference type="Pfam" id="PF14825">
    <property type="entry name" value="CFAP77"/>
    <property type="match status" value="1"/>
</dbReference>
<accession>H0Z3V4</accession>
<dbReference type="InParanoid" id="H0Z3V4"/>
<dbReference type="HOGENOM" id="CLU_060116_1_0_1"/>
<dbReference type="InterPro" id="IPR029147">
    <property type="entry name" value="CFAP77"/>
</dbReference>
<name>H0Z3V4_TAEGU</name>
<sequence>YRHRGRAETPGPAAVPGPCRDPGTRISTEAVQRHRVPHQYRGRAETPVPAPGPCRDTGSRIGTGAVQRHRHPHRYRHRGCAETPAPASVPGPCRDPGTRIGTGAVQRHRHPHQYRGREEIPVPASVPGPCRDTATRIGTGAVQRHRHPHRYRGRAETPVPAPGPCRDTGNPISTGAVQRSRHPHRYWDRAETPASVAGPCRDPSTSTAETAPAPAPGQPTLPRHPDWDRPEPPGPGPAPRAMAGGRAGSRRRPMTLAEAGPGTENERLGLVRLSMLRNPLIIKPELGKPMRNCYSLPGPDFTYGIYVHQRDGGVPEAIGHWDSVKAKPHKRVMPRDFVAMGRAAVDEGCTTARDFALYYKYRDIRCKDKGILRYGGKVPPGMTFGKPPRPSTPFFDLMQHRYKELWMEEQRARTVVQHVVKKKVGEVRENRTTFLRTHPLPVKEESFWHLQRFEKVEPHLRTFPDPESRKKALSASR</sequence>
<feature type="compositionally biased region" description="Basic residues" evidence="1">
    <location>
        <begin position="143"/>
        <end position="152"/>
    </location>
</feature>
<reference evidence="2" key="3">
    <citation type="submission" date="2025-09" db="UniProtKB">
        <authorList>
            <consortium name="Ensembl"/>
        </authorList>
    </citation>
    <scope>IDENTIFICATION</scope>
</reference>
<feature type="region of interest" description="Disordered" evidence="1">
    <location>
        <begin position="141"/>
        <end position="263"/>
    </location>
</feature>
<protein>
    <submittedName>
        <fullName evidence="2">Cilia and flagella associated protein 77</fullName>
    </submittedName>
</protein>
<dbReference type="AlphaFoldDB" id="H0Z3V4"/>